<evidence type="ECO:0000313" key="1">
    <source>
        <dbReference type="EMBL" id="GMG12138.1"/>
    </source>
</evidence>
<name>A0A9W6YNE2_9STRA</name>
<comment type="caution">
    <text evidence="1">The sequence shown here is derived from an EMBL/GenBank/DDBJ whole genome shotgun (WGS) entry which is preliminary data.</text>
</comment>
<dbReference type="AlphaFoldDB" id="A0A9W6YNE2"/>
<dbReference type="Proteomes" id="UP001165121">
    <property type="component" value="Unassembled WGS sequence"/>
</dbReference>
<keyword evidence="2" id="KW-1185">Reference proteome</keyword>
<reference evidence="1" key="1">
    <citation type="submission" date="2023-04" db="EMBL/GenBank/DDBJ databases">
        <title>Phytophthora fragariaefolia NBRC 109709.</title>
        <authorList>
            <person name="Ichikawa N."/>
            <person name="Sato H."/>
            <person name="Tonouchi N."/>
        </authorList>
    </citation>
    <scope>NUCLEOTIDE SEQUENCE</scope>
    <source>
        <strain evidence="1">NBRC 109709</strain>
    </source>
</reference>
<organism evidence="1 2">
    <name type="scientific">Phytophthora fragariaefolia</name>
    <dbReference type="NCBI Taxonomy" id="1490495"/>
    <lineage>
        <taxon>Eukaryota</taxon>
        <taxon>Sar</taxon>
        <taxon>Stramenopiles</taxon>
        <taxon>Oomycota</taxon>
        <taxon>Peronosporomycetes</taxon>
        <taxon>Peronosporales</taxon>
        <taxon>Peronosporaceae</taxon>
        <taxon>Phytophthora</taxon>
    </lineage>
</organism>
<gene>
    <name evidence="1" type="ORF">Pfra01_002911100</name>
</gene>
<sequence length="124" mass="14299">MARETASLGYFTSRSFMELELRSTFLLVNVAYRHRSNFLRCKQGKRALQDYVMELHNPHRPCPVKRLVWGTSPRGRSWNWCYAPPSYLSMWRIVTAPISCDASEASGRFKTTSWNSITPMGHGP</sequence>
<evidence type="ECO:0000313" key="2">
    <source>
        <dbReference type="Proteomes" id="UP001165121"/>
    </source>
</evidence>
<dbReference type="OrthoDB" id="79194at2759"/>
<proteinExistence type="predicted"/>
<dbReference type="EMBL" id="BSXT01018514">
    <property type="protein sequence ID" value="GMG12138.1"/>
    <property type="molecule type" value="Genomic_DNA"/>
</dbReference>
<accession>A0A9W6YNE2</accession>
<protein>
    <submittedName>
        <fullName evidence="1">Unnamed protein product</fullName>
    </submittedName>
</protein>